<keyword evidence="2" id="KW-0695">RNA-directed DNA polymerase</keyword>
<dbReference type="InterPro" id="IPR043128">
    <property type="entry name" value="Rev_trsase/Diguanyl_cyclase"/>
</dbReference>
<reference evidence="2" key="2">
    <citation type="submission" date="2022-01" db="EMBL/GenBank/DDBJ databases">
        <authorList>
            <person name="Yamashiro T."/>
            <person name="Shiraishi A."/>
            <person name="Satake H."/>
            <person name="Nakayama K."/>
        </authorList>
    </citation>
    <scope>NUCLEOTIDE SEQUENCE</scope>
</reference>
<evidence type="ECO:0000313" key="3">
    <source>
        <dbReference type="Proteomes" id="UP001151760"/>
    </source>
</evidence>
<dbReference type="PANTHER" id="PTHR34072">
    <property type="entry name" value="ENZYMATIC POLYPROTEIN-RELATED"/>
    <property type="match status" value="1"/>
</dbReference>
<reference evidence="2" key="1">
    <citation type="journal article" date="2022" name="Int. J. Mol. Sci.">
        <title>Draft Genome of Tanacetum Coccineum: Genomic Comparison of Closely Related Tanacetum-Family Plants.</title>
        <authorList>
            <person name="Yamashiro T."/>
            <person name="Shiraishi A."/>
            <person name="Nakayama K."/>
            <person name="Satake H."/>
        </authorList>
    </citation>
    <scope>NUCLEOTIDE SEQUENCE</scope>
</reference>
<feature type="domain" description="Reverse transcriptase/retrotransposon-derived protein RNase H-like" evidence="1">
    <location>
        <begin position="206"/>
        <end position="250"/>
    </location>
</feature>
<dbReference type="Gene3D" id="3.30.420.10">
    <property type="entry name" value="Ribonuclease H-like superfamily/Ribonuclease H"/>
    <property type="match status" value="1"/>
</dbReference>
<sequence>MKGFPPQRQVGFRIDLVPKATSVAKISVSTSTIGNARVVKTTSRVARQGIYSAKLLSVGSTCVVREEGRFILYVHRLPRVEQDNRQESLSTPRIDDLFDQLQGRSMTTLSYGYAFWVNQYTSGFMNLIDWVCKPYLDEFVIVIVDDILIYSNSNEEHEVHLKLLLELLQKDKDGIHMDPSKIEAMKNWKVPKIPSEIRSFLRLTGAEQEDAFQTLKDNLCNAPILSLPDGSEDFIVYCDASNKGLGCVLIIWVPLVGCVRTLIMDKARASRLPRSSSGYNTNWVMVGRLTKSAYFLALRKDYKMEKLARLYIDEIVARQGVSVSIISDHDGRFISRFWQTLQKALETQLDMKLVQEPTDKVIQIKEMHKAVRDHQKSYANNRRKPLEFSIGDQVLLKVSPWKGHVAYRLRFPQELSGVHDTFHVLNLKKWLADANLQVPLGEVKIDKTLRFVEKPVEIMVREVKKLKHSRIPIVKVR</sequence>
<dbReference type="EMBL" id="BQNB010011650">
    <property type="protein sequence ID" value="GJS93345.1"/>
    <property type="molecule type" value="Genomic_DNA"/>
</dbReference>
<evidence type="ECO:0000259" key="1">
    <source>
        <dbReference type="Pfam" id="PF17919"/>
    </source>
</evidence>
<comment type="caution">
    <text evidence="2">The sequence shown here is derived from an EMBL/GenBank/DDBJ whole genome shotgun (WGS) entry which is preliminary data.</text>
</comment>
<dbReference type="GO" id="GO:0003964">
    <property type="term" value="F:RNA-directed DNA polymerase activity"/>
    <property type="evidence" value="ECO:0007669"/>
    <property type="project" value="UniProtKB-KW"/>
</dbReference>
<organism evidence="2 3">
    <name type="scientific">Tanacetum coccineum</name>
    <dbReference type="NCBI Taxonomy" id="301880"/>
    <lineage>
        <taxon>Eukaryota</taxon>
        <taxon>Viridiplantae</taxon>
        <taxon>Streptophyta</taxon>
        <taxon>Embryophyta</taxon>
        <taxon>Tracheophyta</taxon>
        <taxon>Spermatophyta</taxon>
        <taxon>Magnoliopsida</taxon>
        <taxon>eudicotyledons</taxon>
        <taxon>Gunneridae</taxon>
        <taxon>Pentapetalae</taxon>
        <taxon>asterids</taxon>
        <taxon>campanulids</taxon>
        <taxon>Asterales</taxon>
        <taxon>Asteraceae</taxon>
        <taxon>Asteroideae</taxon>
        <taxon>Anthemideae</taxon>
        <taxon>Anthemidinae</taxon>
        <taxon>Tanacetum</taxon>
    </lineage>
</organism>
<accession>A0ABQ4ZSR7</accession>
<dbReference type="Pfam" id="PF17919">
    <property type="entry name" value="RT_RNaseH_2"/>
    <property type="match status" value="1"/>
</dbReference>
<keyword evidence="2" id="KW-0808">Transferase</keyword>
<evidence type="ECO:0000313" key="2">
    <source>
        <dbReference type="EMBL" id="GJS93345.1"/>
    </source>
</evidence>
<name>A0ABQ4ZSR7_9ASTR</name>
<dbReference type="InterPro" id="IPR043502">
    <property type="entry name" value="DNA/RNA_pol_sf"/>
</dbReference>
<protein>
    <submittedName>
        <fullName evidence="2">Reverse transcriptase domain-containing protein</fullName>
    </submittedName>
</protein>
<dbReference type="InterPro" id="IPR036397">
    <property type="entry name" value="RNaseH_sf"/>
</dbReference>
<dbReference type="Proteomes" id="UP001151760">
    <property type="component" value="Unassembled WGS sequence"/>
</dbReference>
<keyword evidence="2" id="KW-0548">Nucleotidyltransferase</keyword>
<dbReference type="Gene3D" id="3.30.70.270">
    <property type="match status" value="1"/>
</dbReference>
<dbReference type="PANTHER" id="PTHR34072:SF52">
    <property type="entry name" value="RIBONUCLEASE H"/>
    <property type="match status" value="1"/>
</dbReference>
<keyword evidence="3" id="KW-1185">Reference proteome</keyword>
<dbReference type="InterPro" id="IPR012337">
    <property type="entry name" value="RNaseH-like_sf"/>
</dbReference>
<dbReference type="SUPFAM" id="SSF53098">
    <property type="entry name" value="Ribonuclease H-like"/>
    <property type="match status" value="1"/>
</dbReference>
<proteinExistence type="predicted"/>
<gene>
    <name evidence="2" type="ORF">Tco_0800313</name>
</gene>
<dbReference type="SUPFAM" id="SSF56672">
    <property type="entry name" value="DNA/RNA polymerases"/>
    <property type="match status" value="1"/>
</dbReference>
<dbReference type="InterPro" id="IPR041577">
    <property type="entry name" value="RT_RNaseH_2"/>
</dbReference>